<dbReference type="EMBL" id="JAFMPP010000001">
    <property type="protein sequence ID" value="MBO0661260.1"/>
    <property type="molecule type" value="Genomic_DNA"/>
</dbReference>
<gene>
    <name evidence="2" type="ORF">J1C48_01615</name>
</gene>
<feature type="chain" id="PRO_5037267173" evidence="1">
    <location>
        <begin position="25"/>
        <end position="82"/>
    </location>
</feature>
<evidence type="ECO:0000313" key="2">
    <source>
        <dbReference type="EMBL" id="MBO0661260.1"/>
    </source>
</evidence>
<dbReference type="InterPro" id="IPR009780">
    <property type="entry name" value="DUF1344"/>
</dbReference>
<comment type="caution">
    <text evidence="2">The sequence shown here is derived from an EMBL/GenBank/DDBJ whole genome shotgun (WGS) entry which is preliminary data.</text>
</comment>
<evidence type="ECO:0000256" key="1">
    <source>
        <dbReference type="SAM" id="SignalP"/>
    </source>
</evidence>
<dbReference type="Pfam" id="PF07076">
    <property type="entry name" value="DUF1344"/>
    <property type="match status" value="1"/>
</dbReference>
<dbReference type="RefSeq" id="WP_207255897.1">
    <property type="nucleotide sequence ID" value="NZ_JAFMPP010000001.1"/>
</dbReference>
<sequence>MTKRILALFASSFLTVAMSIPAMAKETDGVIEAIDQEHAQIRLSDGEIYHLPSDFDYQAITKGMTVVVIYDADEERPVLQTI</sequence>
<accession>A0A939FTR6</accession>
<evidence type="ECO:0000313" key="3">
    <source>
        <dbReference type="Proteomes" id="UP000664122"/>
    </source>
</evidence>
<protein>
    <submittedName>
        <fullName evidence="2">DUF1344 domain-containing protein</fullName>
    </submittedName>
</protein>
<organism evidence="2 3">
    <name type="scientific">Jiella flava</name>
    <dbReference type="NCBI Taxonomy" id="2816857"/>
    <lineage>
        <taxon>Bacteria</taxon>
        <taxon>Pseudomonadati</taxon>
        <taxon>Pseudomonadota</taxon>
        <taxon>Alphaproteobacteria</taxon>
        <taxon>Hyphomicrobiales</taxon>
        <taxon>Aurantimonadaceae</taxon>
        <taxon>Jiella</taxon>
    </lineage>
</organism>
<dbReference type="Proteomes" id="UP000664122">
    <property type="component" value="Unassembled WGS sequence"/>
</dbReference>
<keyword evidence="1" id="KW-0732">Signal</keyword>
<keyword evidence="3" id="KW-1185">Reference proteome</keyword>
<reference evidence="2" key="1">
    <citation type="submission" date="2021-03" db="EMBL/GenBank/DDBJ databases">
        <title>Whole genome sequence of Jiella sp. CQZ9-1.</title>
        <authorList>
            <person name="Tuo L."/>
        </authorList>
    </citation>
    <scope>NUCLEOTIDE SEQUENCE</scope>
    <source>
        <strain evidence="2">CQZ9-1</strain>
    </source>
</reference>
<feature type="signal peptide" evidence="1">
    <location>
        <begin position="1"/>
        <end position="24"/>
    </location>
</feature>
<proteinExistence type="predicted"/>
<dbReference type="AlphaFoldDB" id="A0A939FTR6"/>
<name>A0A939FTR6_9HYPH</name>